<dbReference type="AlphaFoldDB" id="A0A6L5XXC7"/>
<keyword evidence="13" id="KW-1185">Reference proteome</keyword>
<dbReference type="RefSeq" id="WP_154518674.1">
    <property type="nucleotide sequence ID" value="NZ_VUMT01000006.1"/>
</dbReference>
<dbReference type="PROSITE" id="PS00211">
    <property type="entry name" value="ABC_TRANSPORTER_1"/>
    <property type="match status" value="1"/>
</dbReference>
<dbReference type="Gene3D" id="3.40.50.300">
    <property type="entry name" value="P-loop containing nucleotide triphosphate hydrolases"/>
    <property type="match status" value="1"/>
</dbReference>
<dbReference type="CDD" id="cd18548">
    <property type="entry name" value="ABC_6TM_Tm287_like"/>
    <property type="match status" value="1"/>
</dbReference>
<protein>
    <submittedName>
        <fullName evidence="12">ABC transporter ATP-binding protein</fullName>
    </submittedName>
</protein>
<dbReference type="InterPro" id="IPR039421">
    <property type="entry name" value="Type_1_exporter"/>
</dbReference>
<keyword evidence="7 9" id="KW-1133">Transmembrane helix</keyword>
<proteinExistence type="predicted"/>
<dbReference type="InterPro" id="IPR036640">
    <property type="entry name" value="ABC1_TM_sf"/>
</dbReference>
<name>A0A6L5XXC7_9FIRM</name>
<keyword evidence="8 9" id="KW-0472">Membrane</keyword>
<keyword evidence="2" id="KW-0813">Transport</keyword>
<keyword evidence="3" id="KW-1003">Cell membrane</keyword>
<evidence type="ECO:0000256" key="3">
    <source>
        <dbReference type="ARBA" id="ARBA00022475"/>
    </source>
</evidence>
<feature type="domain" description="ABC transporter" evidence="10">
    <location>
        <begin position="338"/>
        <end position="573"/>
    </location>
</feature>
<dbReference type="GO" id="GO:0005886">
    <property type="term" value="C:plasma membrane"/>
    <property type="evidence" value="ECO:0007669"/>
    <property type="project" value="UniProtKB-SubCell"/>
</dbReference>
<feature type="transmembrane region" description="Helical" evidence="9">
    <location>
        <begin position="133"/>
        <end position="151"/>
    </location>
</feature>
<dbReference type="Pfam" id="PF00005">
    <property type="entry name" value="ABC_tran"/>
    <property type="match status" value="1"/>
</dbReference>
<dbReference type="Proteomes" id="UP000482209">
    <property type="component" value="Unassembled WGS sequence"/>
</dbReference>
<dbReference type="InterPro" id="IPR017871">
    <property type="entry name" value="ABC_transporter-like_CS"/>
</dbReference>
<comment type="caution">
    <text evidence="12">The sequence shown here is derived from an EMBL/GenBank/DDBJ whole genome shotgun (WGS) entry which is preliminary data.</text>
</comment>
<keyword evidence="6 12" id="KW-0067">ATP-binding</keyword>
<dbReference type="SUPFAM" id="SSF52540">
    <property type="entry name" value="P-loop containing nucleoside triphosphate hydrolases"/>
    <property type="match status" value="1"/>
</dbReference>
<dbReference type="GO" id="GO:0005524">
    <property type="term" value="F:ATP binding"/>
    <property type="evidence" value="ECO:0007669"/>
    <property type="project" value="UniProtKB-KW"/>
</dbReference>
<dbReference type="PANTHER" id="PTHR43394:SF1">
    <property type="entry name" value="ATP-BINDING CASSETTE SUB-FAMILY B MEMBER 10, MITOCHONDRIAL"/>
    <property type="match status" value="1"/>
</dbReference>
<accession>A0A6L5XXC7</accession>
<reference evidence="12 13" key="1">
    <citation type="submission" date="2019-08" db="EMBL/GenBank/DDBJ databases">
        <title>In-depth cultivation of the pig gut microbiome towards novel bacterial diversity and tailored functional studies.</title>
        <authorList>
            <person name="Wylensek D."/>
            <person name="Hitch T.C.A."/>
            <person name="Clavel T."/>
        </authorList>
    </citation>
    <scope>NUCLEOTIDE SEQUENCE [LARGE SCALE GENOMIC DNA]</scope>
    <source>
        <strain evidence="12 13">WCA-693-APC-MOT-I</strain>
    </source>
</reference>
<sequence length="582" mass="65068">MKSLLVYLKDYKKESILGPLFKLLEASFELFVPLVMAAIIDNGIGNQDSFYIIKMCFIMILLGIIGLICSITAQYFAAKASIGFATKLRHSLFSHIQGFSFSDMDTLGNSTLITRMTSDINQVQSGVNLVLRLFLRSPFVVFGAMIMAFTINREAAYIFVCAIPFLSLVVFGIMLFNIPLFRKVQMNLDRVLGITRENLTGVRVIRAFNKEQEERQQFENYNKALTKIQMFAGRISALMNPFTYVIVNAAIIALIWKGAIQVNLGIITRGEVVALVNYMSQILVELVKLANLIITVTKALACAKRIETIFEVESSEKNIDLLSDSLENEVHSETENYITFSHVGFRYKGASEEALTDISFEVKRGQTIGIIGGTGSGKSSLVHLLPRFYEVTNGEIILDGRKLSDYSLAELRAKIGIVMQKAVLFKGTIRENVCWGKKEATDKEMEEALTISQAKEFVDGKKEGMEFKLEQGGRNLSGGQRQRLTIARALIKKPEILILDDSASALDFATDAKLRHSIRTMKERPTIFIVSQRAASIQSADQILVLEDGKLVGVGNHDKLLKECLVYQEIYYSQFPKEEVTA</sequence>
<dbReference type="Pfam" id="PF00664">
    <property type="entry name" value="ABC_membrane"/>
    <property type="match status" value="1"/>
</dbReference>
<keyword evidence="4 9" id="KW-0812">Transmembrane</keyword>
<dbReference type="PROSITE" id="PS50929">
    <property type="entry name" value="ABC_TM1F"/>
    <property type="match status" value="1"/>
</dbReference>
<evidence type="ECO:0000259" key="11">
    <source>
        <dbReference type="PROSITE" id="PS50929"/>
    </source>
</evidence>
<dbReference type="PROSITE" id="PS50893">
    <property type="entry name" value="ABC_TRANSPORTER_2"/>
    <property type="match status" value="1"/>
</dbReference>
<comment type="subcellular location">
    <subcellularLocation>
        <location evidence="1">Cell membrane</location>
        <topology evidence="1">Multi-pass membrane protein</topology>
    </subcellularLocation>
</comment>
<dbReference type="PANTHER" id="PTHR43394">
    <property type="entry name" value="ATP-DEPENDENT PERMEASE MDL1, MITOCHONDRIAL"/>
    <property type="match status" value="1"/>
</dbReference>
<evidence type="ECO:0000259" key="10">
    <source>
        <dbReference type="PROSITE" id="PS50893"/>
    </source>
</evidence>
<evidence type="ECO:0000256" key="4">
    <source>
        <dbReference type="ARBA" id="ARBA00022692"/>
    </source>
</evidence>
<dbReference type="GO" id="GO:0016887">
    <property type="term" value="F:ATP hydrolysis activity"/>
    <property type="evidence" value="ECO:0007669"/>
    <property type="project" value="InterPro"/>
</dbReference>
<evidence type="ECO:0000256" key="7">
    <source>
        <dbReference type="ARBA" id="ARBA00022989"/>
    </source>
</evidence>
<dbReference type="InterPro" id="IPR027417">
    <property type="entry name" value="P-loop_NTPase"/>
</dbReference>
<feature type="transmembrane region" description="Helical" evidence="9">
    <location>
        <begin position="157"/>
        <end position="180"/>
    </location>
</feature>
<keyword evidence="5" id="KW-0547">Nucleotide-binding</keyword>
<dbReference type="FunFam" id="3.40.50.300:FF:000221">
    <property type="entry name" value="Multidrug ABC transporter ATP-binding protein"/>
    <property type="match status" value="1"/>
</dbReference>
<evidence type="ECO:0000313" key="12">
    <source>
        <dbReference type="EMBL" id="MSS63405.1"/>
    </source>
</evidence>
<feature type="transmembrane region" description="Helical" evidence="9">
    <location>
        <begin position="52"/>
        <end position="77"/>
    </location>
</feature>
<dbReference type="EMBL" id="VUMT01000006">
    <property type="protein sequence ID" value="MSS63405.1"/>
    <property type="molecule type" value="Genomic_DNA"/>
</dbReference>
<organism evidence="12 13">
    <name type="scientific">Velocimicrobium porci</name>
    <dbReference type="NCBI Taxonomy" id="2606634"/>
    <lineage>
        <taxon>Bacteria</taxon>
        <taxon>Bacillati</taxon>
        <taxon>Bacillota</taxon>
        <taxon>Clostridia</taxon>
        <taxon>Lachnospirales</taxon>
        <taxon>Lachnospiraceae</taxon>
        <taxon>Velocimicrobium</taxon>
    </lineage>
</organism>
<dbReference type="SUPFAM" id="SSF90123">
    <property type="entry name" value="ABC transporter transmembrane region"/>
    <property type="match status" value="1"/>
</dbReference>
<dbReference type="InterPro" id="IPR003593">
    <property type="entry name" value="AAA+_ATPase"/>
</dbReference>
<dbReference type="GO" id="GO:0015421">
    <property type="term" value="F:ABC-type oligopeptide transporter activity"/>
    <property type="evidence" value="ECO:0007669"/>
    <property type="project" value="TreeGrafter"/>
</dbReference>
<evidence type="ECO:0000256" key="1">
    <source>
        <dbReference type="ARBA" id="ARBA00004651"/>
    </source>
</evidence>
<gene>
    <name evidence="12" type="ORF">FYJ58_05875</name>
</gene>
<evidence type="ECO:0000256" key="9">
    <source>
        <dbReference type="SAM" id="Phobius"/>
    </source>
</evidence>
<dbReference type="SMART" id="SM00382">
    <property type="entry name" value="AAA"/>
    <property type="match status" value="1"/>
</dbReference>
<feature type="transmembrane region" description="Helical" evidence="9">
    <location>
        <begin position="237"/>
        <end position="256"/>
    </location>
</feature>
<feature type="transmembrane region" description="Helical" evidence="9">
    <location>
        <begin position="20"/>
        <end position="40"/>
    </location>
</feature>
<dbReference type="InterPro" id="IPR011527">
    <property type="entry name" value="ABC1_TM_dom"/>
</dbReference>
<evidence type="ECO:0000256" key="6">
    <source>
        <dbReference type="ARBA" id="ARBA00022840"/>
    </source>
</evidence>
<evidence type="ECO:0000256" key="5">
    <source>
        <dbReference type="ARBA" id="ARBA00022741"/>
    </source>
</evidence>
<evidence type="ECO:0000313" key="13">
    <source>
        <dbReference type="Proteomes" id="UP000482209"/>
    </source>
</evidence>
<evidence type="ECO:0000256" key="8">
    <source>
        <dbReference type="ARBA" id="ARBA00023136"/>
    </source>
</evidence>
<feature type="domain" description="ABC transmembrane type-1" evidence="11">
    <location>
        <begin position="16"/>
        <end position="298"/>
    </location>
</feature>
<dbReference type="Gene3D" id="1.20.1560.10">
    <property type="entry name" value="ABC transporter type 1, transmembrane domain"/>
    <property type="match status" value="1"/>
</dbReference>
<evidence type="ECO:0000256" key="2">
    <source>
        <dbReference type="ARBA" id="ARBA00022448"/>
    </source>
</evidence>
<dbReference type="InterPro" id="IPR003439">
    <property type="entry name" value="ABC_transporter-like_ATP-bd"/>
</dbReference>